<keyword evidence="3" id="KW-1185">Reference proteome</keyword>
<organism evidence="2 3">
    <name type="scientific">Phenylobacterium koreense</name>
    <dbReference type="NCBI Taxonomy" id="266125"/>
    <lineage>
        <taxon>Bacteria</taxon>
        <taxon>Pseudomonadati</taxon>
        <taxon>Pseudomonadota</taxon>
        <taxon>Alphaproteobacteria</taxon>
        <taxon>Caulobacterales</taxon>
        <taxon>Caulobacteraceae</taxon>
        <taxon>Phenylobacterium</taxon>
    </lineage>
</organism>
<evidence type="ECO:0000313" key="3">
    <source>
        <dbReference type="Proteomes" id="UP001549110"/>
    </source>
</evidence>
<evidence type="ECO:0008006" key="4">
    <source>
        <dbReference type="Google" id="ProtNLM"/>
    </source>
</evidence>
<protein>
    <recommendedName>
        <fullName evidence="4">Secreted protein</fullName>
    </recommendedName>
</protein>
<name>A0ABV2EFM1_9CAUL</name>
<dbReference type="RefSeq" id="WP_331927978.1">
    <property type="nucleotide sequence ID" value="NZ_JBEPLU010000001.1"/>
</dbReference>
<reference evidence="2 3" key="1">
    <citation type="submission" date="2024-06" db="EMBL/GenBank/DDBJ databases">
        <title>Genomic Encyclopedia of Type Strains, Phase IV (KMG-IV): sequencing the most valuable type-strain genomes for metagenomic binning, comparative biology and taxonomic classification.</title>
        <authorList>
            <person name="Goeker M."/>
        </authorList>
    </citation>
    <scope>NUCLEOTIDE SEQUENCE [LARGE SCALE GENOMIC DNA]</scope>
    <source>
        <strain evidence="2 3">DSM 17809</strain>
    </source>
</reference>
<gene>
    <name evidence="2" type="ORF">ABID41_000286</name>
</gene>
<feature type="chain" id="PRO_5047497711" description="Secreted protein" evidence="1">
    <location>
        <begin position="23"/>
        <end position="111"/>
    </location>
</feature>
<evidence type="ECO:0000256" key="1">
    <source>
        <dbReference type="SAM" id="SignalP"/>
    </source>
</evidence>
<dbReference type="Proteomes" id="UP001549110">
    <property type="component" value="Unassembled WGS sequence"/>
</dbReference>
<sequence>MKIIAIAIVAAGLASAAGAASAAVSDAEFLKANRCKGLADSGVASVDTASMDAFIKGERRARSPFALERGKVEYEKGKRDGKSVSADRRERLAAELTGPCQAYSATAARGG</sequence>
<feature type="signal peptide" evidence="1">
    <location>
        <begin position="1"/>
        <end position="22"/>
    </location>
</feature>
<keyword evidence="1" id="KW-0732">Signal</keyword>
<proteinExistence type="predicted"/>
<accession>A0ABV2EFM1</accession>
<evidence type="ECO:0000313" key="2">
    <source>
        <dbReference type="EMBL" id="MET3525191.1"/>
    </source>
</evidence>
<comment type="caution">
    <text evidence="2">The sequence shown here is derived from an EMBL/GenBank/DDBJ whole genome shotgun (WGS) entry which is preliminary data.</text>
</comment>
<dbReference type="EMBL" id="JBEPLU010000001">
    <property type="protein sequence ID" value="MET3525191.1"/>
    <property type="molecule type" value="Genomic_DNA"/>
</dbReference>